<keyword evidence="3" id="KW-1185">Reference proteome</keyword>
<dbReference type="eggNOG" id="COG0834">
    <property type="taxonomic scope" value="Bacteria"/>
</dbReference>
<dbReference type="Gene3D" id="3.40.190.10">
    <property type="entry name" value="Periplasmic binding protein-like II"/>
    <property type="match status" value="2"/>
</dbReference>
<sequence length="263" mass="30157">MFYKSKLIKGFRGWLLLFSTSLLIFSHSICANTLNIVTEHLAPFQIVNAEGIGGLSTEIVETVLKASGYQYVIEAHPWSMSFNRAKQEENTCIYSLAYIPARKSMFKWVGHIIKSSISFYSLANNPIKISRLSDAEKYNTAVIRDDVTHHYLLNNGFVENENIYVMDSYDSLLKLLDTPSRNIDLVVINNDLIRNRLENIQETAKYKAVYLLEDLTLDFYFACSLQTKQSVVDDIKETMASLEQQGVLLKIREKWQKSMSDLL</sequence>
<reference evidence="2 3" key="1">
    <citation type="journal article" date="2017" name="Antonie Van Leeuwenhoek">
        <title>Rhizobium rhizosphaerae sp. nov., a novel species isolated from rice rhizosphere.</title>
        <authorList>
            <person name="Zhao J.J."/>
            <person name="Zhang J."/>
            <person name="Zhang R.J."/>
            <person name="Zhang C.W."/>
            <person name="Yin H.Q."/>
            <person name="Zhang X.X."/>
        </authorList>
    </citation>
    <scope>NUCLEOTIDE SEQUENCE [LARGE SCALE GENOMIC DNA]</scope>
    <source>
        <strain evidence="2 3">BSs20135</strain>
    </source>
</reference>
<evidence type="ECO:0000313" key="3">
    <source>
        <dbReference type="Proteomes" id="UP000006327"/>
    </source>
</evidence>
<protein>
    <recommendedName>
        <fullName evidence="1">Solute-binding protein family 3/N-terminal domain-containing protein</fullName>
    </recommendedName>
</protein>
<evidence type="ECO:0000313" key="2">
    <source>
        <dbReference type="EMBL" id="GAC21820.1"/>
    </source>
</evidence>
<accession>K6ZEK3</accession>
<dbReference type="Pfam" id="PF00497">
    <property type="entry name" value="SBP_bac_3"/>
    <property type="match status" value="1"/>
</dbReference>
<dbReference type="EMBL" id="BAEO01000065">
    <property type="protein sequence ID" value="GAC21820.1"/>
    <property type="molecule type" value="Genomic_DNA"/>
</dbReference>
<dbReference type="InterPro" id="IPR001638">
    <property type="entry name" value="Solute-binding_3/MltF_N"/>
</dbReference>
<name>K6ZEK3_9ALTE</name>
<dbReference type="Proteomes" id="UP000006327">
    <property type="component" value="Unassembled WGS sequence"/>
</dbReference>
<organism evidence="2 3">
    <name type="scientific">Paraglaciecola arctica BSs20135</name>
    <dbReference type="NCBI Taxonomy" id="493475"/>
    <lineage>
        <taxon>Bacteria</taxon>
        <taxon>Pseudomonadati</taxon>
        <taxon>Pseudomonadota</taxon>
        <taxon>Gammaproteobacteria</taxon>
        <taxon>Alteromonadales</taxon>
        <taxon>Alteromonadaceae</taxon>
        <taxon>Paraglaciecola</taxon>
    </lineage>
</organism>
<dbReference type="SUPFAM" id="SSF53850">
    <property type="entry name" value="Periplasmic binding protein-like II"/>
    <property type="match status" value="1"/>
</dbReference>
<gene>
    <name evidence="2" type="ORF">GARC_4883</name>
</gene>
<dbReference type="RefSeq" id="WP_007625195.1">
    <property type="nucleotide sequence ID" value="NZ_BAEO01000065.1"/>
</dbReference>
<comment type="caution">
    <text evidence="2">The sequence shown here is derived from an EMBL/GenBank/DDBJ whole genome shotgun (WGS) entry which is preliminary data.</text>
</comment>
<dbReference type="AlphaFoldDB" id="K6ZEK3"/>
<dbReference type="PANTHER" id="PTHR38834:SF3">
    <property type="entry name" value="SOLUTE-BINDING PROTEIN FAMILY 3_N-TERMINAL DOMAIN-CONTAINING PROTEIN"/>
    <property type="match status" value="1"/>
</dbReference>
<evidence type="ECO:0000259" key="1">
    <source>
        <dbReference type="Pfam" id="PF00497"/>
    </source>
</evidence>
<dbReference type="PANTHER" id="PTHR38834">
    <property type="entry name" value="PERIPLASMIC SUBSTRATE BINDING PROTEIN FAMILY 3"/>
    <property type="match status" value="1"/>
</dbReference>
<proteinExistence type="predicted"/>
<feature type="domain" description="Solute-binding protein family 3/N-terminal" evidence="1">
    <location>
        <begin position="37"/>
        <end position="256"/>
    </location>
</feature>
<dbReference type="STRING" id="493475.GARC_4883"/>
<dbReference type="OrthoDB" id="8587856at2"/>